<evidence type="ECO:0000313" key="3">
    <source>
        <dbReference type="EMBL" id="MFD0932458.1"/>
    </source>
</evidence>
<accession>A0ABW3GPQ1</accession>
<proteinExistence type="predicted"/>
<evidence type="ECO:0000259" key="2">
    <source>
        <dbReference type="Pfam" id="PF18291"/>
    </source>
</evidence>
<protein>
    <recommendedName>
        <fullName evidence="2">HU domain-containing protein</fullName>
    </recommendedName>
</protein>
<gene>
    <name evidence="3" type="ORF">ACFQ0R_07595</name>
</gene>
<evidence type="ECO:0000313" key="4">
    <source>
        <dbReference type="Proteomes" id="UP001597049"/>
    </source>
</evidence>
<evidence type="ECO:0000256" key="1">
    <source>
        <dbReference type="ARBA" id="ARBA00023125"/>
    </source>
</evidence>
<dbReference type="Proteomes" id="UP001597049">
    <property type="component" value="Unassembled WGS sequence"/>
</dbReference>
<keyword evidence="4" id="KW-1185">Reference proteome</keyword>
<dbReference type="InterPro" id="IPR041607">
    <property type="entry name" value="HU-HIG"/>
</dbReference>
<feature type="domain" description="HU" evidence="2">
    <location>
        <begin position="10"/>
        <end position="125"/>
    </location>
</feature>
<dbReference type="RefSeq" id="WP_379657779.1">
    <property type="nucleotide sequence ID" value="NZ_JBHTIV010000007.1"/>
</dbReference>
<comment type="caution">
    <text evidence="3">The sequence shown here is derived from an EMBL/GenBank/DDBJ whole genome shotgun (WGS) entry which is preliminary data.</text>
</comment>
<dbReference type="EMBL" id="JBHTIV010000007">
    <property type="protein sequence ID" value="MFD0932458.1"/>
    <property type="molecule type" value="Genomic_DNA"/>
</dbReference>
<sequence length="139" mass="15540">MNDFITCTISKRGNGVKADPSANYHLKAVYNRSIGMDELASRISNKCTLNTSDVIGCLNALNEEILFQLKDGNKVDLGWLGSLKIGLEAKAHSSPIDCKVSDIKRVKINYQPNKDLKRELKHTTNFRIDPKAKLKYTNS</sequence>
<reference evidence="4" key="1">
    <citation type="journal article" date="2019" name="Int. J. Syst. Evol. Microbiol.">
        <title>The Global Catalogue of Microorganisms (GCM) 10K type strain sequencing project: providing services to taxonomists for standard genome sequencing and annotation.</title>
        <authorList>
            <consortium name="The Broad Institute Genomics Platform"/>
            <consortium name="The Broad Institute Genome Sequencing Center for Infectious Disease"/>
            <person name="Wu L."/>
            <person name="Ma J."/>
        </authorList>
    </citation>
    <scope>NUCLEOTIDE SEQUENCE [LARGE SCALE GENOMIC DNA]</scope>
    <source>
        <strain evidence="4">CCUG 56752</strain>
    </source>
</reference>
<name>A0ABW3GPQ1_9FLAO</name>
<organism evidence="3 4">
    <name type="scientific">Psychroflexus salinarum</name>
    <dbReference type="NCBI Taxonomy" id="546024"/>
    <lineage>
        <taxon>Bacteria</taxon>
        <taxon>Pseudomonadati</taxon>
        <taxon>Bacteroidota</taxon>
        <taxon>Flavobacteriia</taxon>
        <taxon>Flavobacteriales</taxon>
        <taxon>Flavobacteriaceae</taxon>
        <taxon>Psychroflexus</taxon>
    </lineage>
</organism>
<keyword evidence="1" id="KW-0238">DNA-binding</keyword>
<dbReference type="Pfam" id="PF18291">
    <property type="entry name" value="HU-HIG"/>
    <property type="match status" value="1"/>
</dbReference>
<dbReference type="InterPro" id="IPR010992">
    <property type="entry name" value="IHF-like_DNA-bd_dom_sf"/>
</dbReference>
<dbReference type="SUPFAM" id="SSF47729">
    <property type="entry name" value="IHF-like DNA-binding proteins"/>
    <property type="match status" value="1"/>
</dbReference>
<dbReference type="Gene3D" id="4.10.520.10">
    <property type="entry name" value="IHF-like DNA-binding proteins"/>
    <property type="match status" value="1"/>
</dbReference>